<feature type="region of interest" description="Disordered" evidence="1">
    <location>
        <begin position="128"/>
        <end position="172"/>
    </location>
</feature>
<name>A0A9J6FCZ5_HAELO</name>
<evidence type="ECO:0000313" key="2">
    <source>
        <dbReference type="EMBL" id="KAH9360488.1"/>
    </source>
</evidence>
<dbReference type="InterPro" id="IPR036872">
    <property type="entry name" value="CH_dom_sf"/>
</dbReference>
<dbReference type="Proteomes" id="UP000821853">
    <property type="component" value="Chromosome 1"/>
</dbReference>
<accession>A0A9J6FCZ5</accession>
<dbReference type="GO" id="GO:0008017">
    <property type="term" value="F:microtubule binding"/>
    <property type="evidence" value="ECO:0007669"/>
    <property type="project" value="InterPro"/>
</dbReference>
<dbReference type="InterPro" id="IPR027328">
    <property type="entry name" value="MAPRE"/>
</dbReference>
<comment type="caution">
    <text evidence="2">The sequence shown here is derived from an EMBL/GenBank/DDBJ whole genome shotgun (WGS) entry which is preliminary data.</text>
</comment>
<gene>
    <name evidence="2" type="ORF">HPB48_009649</name>
</gene>
<dbReference type="EMBL" id="JABSTR010000001">
    <property type="protein sequence ID" value="KAH9360488.1"/>
    <property type="molecule type" value="Genomic_DNA"/>
</dbReference>
<reference evidence="2 3" key="1">
    <citation type="journal article" date="2020" name="Cell">
        <title>Large-Scale Comparative Analyses of Tick Genomes Elucidate Their Genetic Diversity and Vector Capacities.</title>
        <authorList>
            <consortium name="Tick Genome and Microbiome Consortium (TIGMIC)"/>
            <person name="Jia N."/>
            <person name="Wang J."/>
            <person name="Shi W."/>
            <person name="Du L."/>
            <person name="Sun Y."/>
            <person name="Zhan W."/>
            <person name="Jiang J.F."/>
            <person name="Wang Q."/>
            <person name="Zhang B."/>
            <person name="Ji P."/>
            <person name="Bell-Sakyi L."/>
            <person name="Cui X.M."/>
            <person name="Yuan T.T."/>
            <person name="Jiang B.G."/>
            <person name="Yang W.F."/>
            <person name="Lam T.T."/>
            <person name="Chang Q.C."/>
            <person name="Ding S.J."/>
            <person name="Wang X.J."/>
            <person name="Zhu J.G."/>
            <person name="Ruan X.D."/>
            <person name="Zhao L."/>
            <person name="Wei J.T."/>
            <person name="Ye R.Z."/>
            <person name="Que T.C."/>
            <person name="Du C.H."/>
            <person name="Zhou Y.H."/>
            <person name="Cheng J.X."/>
            <person name="Dai P.F."/>
            <person name="Guo W.B."/>
            <person name="Han X.H."/>
            <person name="Huang E.J."/>
            <person name="Li L.F."/>
            <person name="Wei W."/>
            <person name="Gao Y.C."/>
            <person name="Liu J.Z."/>
            <person name="Shao H.Z."/>
            <person name="Wang X."/>
            <person name="Wang C.C."/>
            <person name="Yang T.C."/>
            <person name="Huo Q.B."/>
            <person name="Li W."/>
            <person name="Chen H.Y."/>
            <person name="Chen S.E."/>
            <person name="Zhou L.G."/>
            <person name="Ni X.B."/>
            <person name="Tian J.H."/>
            <person name="Sheng Y."/>
            <person name="Liu T."/>
            <person name="Pan Y.S."/>
            <person name="Xia L.Y."/>
            <person name="Li J."/>
            <person name="Zhao F."/>
            <person name="Cao W.C."/>
        </authorList>
    </citation>
    <scope>NUCLEOTIDE SEQUENCE [LARGE SCALE GENOMIC DNA]</scope>
    <source>
        <strain evidence="2">HaeL-2018</strain>
    </source>
</reference>
<evidence type="ECO:0000256" key="1">
    <source>
        <dbReference type="SAM" id="MobiDB-lite"/>
    </source>
</evidence>
<evidence type="ECO:0008006" key="4">
    <source>
        <dbReference type="Google" id="ProtNLM"/>
    </source>
</evidence>
<dbReference type="OMA" id="QLIVWIN"/>
<dbReference type="AlphaFoldDB" id="A0A9J6FCZ5"/>
<dbReference type="Gene3D" id="1.10.418.10">
    <property type="entry name" value="Calponin-like domain"/>
    <property type="match status" value="1"/>
</dbReference>
<dbReference type="SUPFAM" id="SSF47576">
    <property type="entry name" value="Calponin-homology domain, CH-domain"/>
    <property type="match status" value="1"/>
</dbReference>
<feature type="compositionally biased region" description="Low complexity" evidence="1">
    <location>
        <begin position="152"/>
        <end position="164"/>
    </location>
</feature>
<protein>
    <recommendedName>
        <fullName evidence="4">Microtubule-associated protein RP/EB family member 1</fullName>
    </recommendedName>
</protein>
<proteinExistence type="predicted"/>
<dbReference type="VEuPathDB" id="VectorBase:HLOH_057814"/>
<sequence length="235" mass="26441">MSRFAAPSVRRFSVRSAGDRVTRDQLIVWINARLESISVSFKVLGSGEAYCRLLCPLRTASLPLGKVRRGAKRELHVHGQNFKHLQQGLDKACLHREFRIEVPIAGHFRDHYELLKWFKRLFDETDADNEQGQAERGDSRRMTLGPTPPASGPAAPAPLAAARRPSADPQDEVERINKLAKESDKYLSALRSIENLCRGRETKSAEGVSVVDKIIELLKPLQLHRPPALDCQYEN</sequence>
<dbReference type="OrthoDB" id="7870873at2759"/>
<evidence type="ECO:0000313" key="3">
    <source>
        <dbReference type="Proteomes" id="UP000821853"/>
    </source>
</evidence>
<dbReference type="PANTHER" id="PTHR10623">
    <property type="entry name" value="MICROTUBULE-ASSOCIATED PROTEIN RP/EB FAMILY MEMBER"/>
    <property type="match status" value="1"/>
</dbReference>
<organism evidence="2 3">
    <name type="scientific">Haemaphysalis longicornis</name>
    <name type="common">Bush tick</name>
    <dbReference type="NCBI Taxonomy" id="44386"/>
    <lineage>
        <taxon>Eukaryota</taxon>
        <taxon>Metazoa</taxon>
        <taxon>Ecdysozoa</taxon>
        <taxon>Arthropoda</taxon>
        <taxon>Chelicerata</taxon>
        <taxon>Arachnida</taxon>
        <taxon>Acari</taxon>
        <taxon>Parasitiformes</taxon>
        <taxon>Ixodida</taxon>
        <taxon>Ixodoidea</taxon>
        <taxon>Ixodidae</taxon>
        <taxon>Haemaphysalinae</taxon>
        <taxon>Haemaphysalis</taxon>
    </lineage>
</organism>
<keyword evidence="3" id="KW-1185">Reference proteome</keyword>